<reference evidence="1" key="1">
    <citation type="submission" date="2018-05" db="EMBL/GenBank/DDBJ databases">
        <authorList>
            <person name="Lanie J.A."/>
            <person name="Ng W.-L."/>
            <person name="Kazmierczak K.M."/>
            <person name="Andrzejewski T.M."/>
            <person name="Davidsen T.M."/>
            <person name="Wayne K.J."/>
            <person name="Tettelin H."/>
            <person name="Glass J.I."/>
            <person name="Rusch D."/>
            <person name="Podicherti R."/>
            <person name="Tsui H.-C.T."/>
            <person name="Winkler M.E."/>
        </authorList>
    </citation>
    <scope>NUCLEOTIDE SEQUENCE</scope>
</reference>
<accession>A0A382ZHD4</accession>
<gene>
    <name evidence="1" type="ORF">METZ01_LOCUS447788</name>
</gene>
<feature type="non-terminal residue" evidence="1">
    <location>
        <position position="53"/>
    </location>
</feature>
<proteinExistence type="predicted"/>
<organism evidence="1">
    <name type="scientific">marine metagenome</name>
    <dbReference type="NCBI Taxonomy" id="408172"/>
    <lineage>
        <taxon>unclassified sequences</taxon>
        <taxon>metagenomes</taxon>
        <taxon>ecological metagenomes</taxon>
    </lineage>
</organism>
<dbReference type="EMBL" id="UINC01183948">
    <property type="protein sequence ID" value="SVD94934.1"/>
    <property type="molecule type" value="Genomic_DNA"/>
</dbReference>
<name>A0A382ZHD4_9ZZZZ</name>
<protein>
    <submittedName>
        <fullName evidence="1">Uncharacterized protein</fullName>
    </submittedName>
</protein>
<evidence type="ECO:0000313" key="1">
    <source>
        <dbReference type="EMBL" id="SVD94934.1"/>
    </source>
</evidence>
<dbReference type="AlphaFoldDB" id="A0A382ZHD4"/>
<sequence>MSEFEAKHKGVHSEIQHSKCIRDTGFNFDAIQADLKTGGTKNVKEVARRYWSG</sequence>